<evidence type="ECO:0000256" key="3">
    <source>
        <dbReference type="PIRSR" id="PIRSR613078-2"/>
    </source>
</evidence>
<dbReference type="EMBL" id="ML210147">
    <property type="protein sequence ID" value="TFK30199.1"/>
    <property type="molecule type" value="Genomic_DNA"/>
</dbReference>
<dbReference type="GO" id="GO:0004331">
    <property type="term" value="F:fructose-2,6-bisphosphate 2-phosphatase activity"/>
    <property type="evidence" value="ECO:0007669"/>
    <property type="project" value="TreeGrafter"/>
</dbReference>
<dbReference type="CDD" id="cd07067">
    <property type="entry name" value="HP_PGM_like"/>
    <property type="match status" value="1"/>
</dbReference>
<dbReference type="Gene3D" id="3.40.50.1240">
    <property type="entry name" value="Phosphoglycerate mutase-like"/>
    <property type="match status" value="1"/>
</dbReference>
<evidence type="ECO:0000256" key="1">
    <source>
        <dbReference type="ARBA" id="ARBA00022801"/>
    </source>
</evidence>
<dbReference type="STRING" id="230819.A0A5C3LAY2"/>
<sequence>MPRVRVYLVRHGETKENLLGIFQGHMDTELSDQGINQAELVANALKDIPFNVGLTSDLSRAKNTALEILGLHPHIEVKEDRQLRERFMGNMQGKKASKEGWHALAHDETVETMSQLGQRTLNWWKSTILPLASKAKGGEGAHTTVVLAVSHGAFLITLLNELISENMAAYTGELPLSHCLNTSISILDLESDDLPAVLVKHNDISHLSTSDVVVRINVDD</sequence>
<protein>
    <submittedName>
        <fullName evidence="4">Phosphoglycerate mutase-like protein</fullName>
    </submittedName>
</protein>
<evidence type="ECO:0000256" key="2">
    <source>
        <dbReference type="PIRSR" id="PIRSR613078-1"/>
    </source>
</evidence>
<dbReference type="SUPFAM" id="SSF53254">
    <property type="entry name" value="Phosphoglycerate mutase-like"/>
    <property type="match status" value="1"/>
</dbReference>
<dbReference type="AlphaFoldDB" id="A0A5C3LAY2"/>
<feature type="binding site" evidence="3">
    <location>
        <position position="60"/>
    </location>
    <ligand>
        <name>substrate</name>
    </ligand>
</feature>
<feature type="non-terminal residue" evidence="4">
    <location>
        <position position="220"/>
    </location>
</feature>
<name>A0A5C3LAY2_COPMA</name>
<dbReference type="OrthoDB" id="354304at2759"/>
<dbReference type="Pfam" id="PF00300">
    <property type="entry name" value="His_Phos_1"/>
    <property type="match status" value="1"/>
</dbReference>
<dbReference type="InterPro" id="IPR013078">
    <property type="entry name" value="His_Pase_superF_clade-1"/>
</dbReference>
<keyword evidence="5" id="KW-1185">Reference proteome</keyword>
<proteinExistence type="predicted"/>
<dbReference type="Proteomes" id="UP000307440">
    <property type="component" value="Unassembled WGS sequence"/>
</dbReference>
<feature type="active site" description="Tele-phosphohistidine intermediate" evidence="2">
    <location>
        <position position="11"/>
    </location>
</feature>
<feature type="active site" description="Proton donor/acceptor" evidence="2">
    <location>
        <position position="85"/>
    </location>
</feature>
<organism evidence="4 5">
    <name type="scientific">Coprinopsis marcescibilis</name>
    <name type="common">Agaric fungus</name>
    <name type="synonym">Psathyrella marcescibilis</name>
    <dbReference type="NCBI Taxonomy" id="230819"/>
    <lineage>
        <taxon>Eukaryota</taxon>
        <taxon>Fungi</taxon>
        <taxon>Dikarya</taxon>
        <taxon>Basidiomycota</taxon>
        <taxon>Agaricomycotina</taxon>
        <taxon>Agaricomycetes</taxon>
        <taxon>Agaricomycetidae</taxon>
        <taxon>Agaricales</taxon>
        <taxon>Agaricineae</taxon>
        <taxon>Psathyrellaceae</taxon>
        <taxon>Coprinopsis</taxon>
    </lineage>
</organism>
<dbReference type="SMART" id="SM00855">
    <property type="entry name" value="PGAM"/>
    <property type="match status" value="1"/>
</dbReference>
<evidence type="ECO:0000313" key="5">
    <source>
        <dbReference type="Proteomes" id="UP000307440"/>
    </source>
</evidence>
<dbReference type="InterPro" id="IPR051695">
    <property type="entry name" value="Phosphoglycerate_Mutase"/>
</dbReference>
<dbReference type="GO" id="GO:0005829">
    <property type="term" value="C:cytosol"/>
    <property type="evidence" value="ECO:0007669"/>
    <property type="project" value="TreeGrafter"/>
</dbReference>
<dbReference type="InterPro" id="IPR001345">
    <property type="entry name" value="PG/BPGM_mutase_AS"/>
</dbReference>
<evidence type="ECO:0000313" key="4">
    <source>
        <dbReference type="EMBL" id="TFK30199.1"/>
    </source>
</evidence>
<accession>A0A5C3LAY2</accession>
<feature type="binding site" evidence="3">
    <location>
        <begin position="10"/>
        <end position="17"/>
    </location>
    <ligand>
        <name>substrate</name>
    </ligand>
</feature>
<dbReference type="PANTHER" id="PTHR46517:SF1">
    <property type="entry name" value="FRUCTOSE-2,6-BISPHOSPHATASE TIGAR"/>
    <property type="match status" value="1"/>
</dbReference>
<dbReference type="PANTHER" id="PTHR46517">
    <property type="entry name" value="FRUCTOSE-2,6-BISPHOSPHATASE TIGAR"/>
    <property type="match status" value="1"/>
</dbReference>
<dbReference type="GO" id="GO:0045820">
    <property type="term" value="P:negative regulation of glycolytic process"/>
    <property type="evidence" value="ECO:0007669"/>
    <property type="project" value="TreeGrafter"/>
</dbReference>
<keyword evidence="1" id="KW-0378">Hydrolase</keyword>
<dbReference type="PROSITE" id="PS00175">
    <property type="entry name" value="PG_MUTASE"/>
    <property type="match status" value="1"/>
</dbReference>
<dbReference type="GO" id="GO:0043456">
    <property type="term" value="P:regulation of pentose-phosphate shunt"/>
    <property type="evidence" value="ECO:0007669"/>
    <property type="project" value="TreeGrafter"/>
</dbReference>
<reference evidence="4 5" key="1">
    <citation type="journal article" date="2019" name="Nat. Ecol. Evol.">
        <title>Megaphylogeny resolves global patterns of mushroom evolution.</title>
        <authorList>
            <person name="Varga T."/>
            <person name="Krizsan K."/>
            <person name="Foldi C."/>
            <person name="Dima B."/>
            <person name="Sanchez-Garcia M."/>
            <person name="Sanchez-Ramirez S."/>
            <person name="Szollosi G.J."/>
            <person name="Szarkandi J.G."/>
            <person name="Papp V."/>
            <person name="Albert L."/>
            <person name="Andreopoulos W."/>
            <person name="Angelini C."/>
            <person name="Antonin V."/>
            <person name="Barry K.W."/>
            <person name="Bougher N.L."/>
            <person name="Buchanan P."/>
            <person name="Buyck B."/>
            <person name="Bense V."/>
            <person name="Catcheside P."/>
            <person name="Chovatia M."/>
            <person name="Cooper J."/>
            <person name="Damon W."/>
            <person name="Desjardin D."/>
            <person name="Finy P."/>
            <person name="Geml J."/>
            <person name="Haridas S."/>
            <person name="Hughes K."/>
            <person name="Justo A."/>
            <person name="Karasinski D."/>
            <person name="Kautmanova I."/>
            <person name="Kiss B."/>
            <person name="Kocsube S."/>
            <person name="Kotiranta H."/>
            <person name="LaButti K.M."/>
            <person name="Lechner B.E."/>
            <person name="Liimatainen K."/>
            <person name="Lipzen A."/>
            <person name="Lukacs Z."/>
            <person name="Mihaltcheva S."/>
            <person name="Morgado L.N."/>
            <person name="Niskanen T."/>
            <person name="Noordeloos M.E."/>
            <person name="Ohm R.A."/>
            <person name="Ortiz-Santana B."/>
            <person name="Ovrebo C."/>
            <person name="Racz N."/>
            <person name="Riley R."/>
            <person name="Savchenko A."/>
            <person name="Shiryaev A."/>
            <person name="Soop K."/>
            <person name="Spirin V."/>
            <person name="Szebenyi C."/>
            <person name="Tomsovsky M."/>
            <person name="Tulloss R.E."/>
            <person name="Uehling J."/>
            <person name="Grigoriev I.V."/>
            <person name="Vagvolgyi C."/>
            <person name="Papp T."/>
            <person name="Martin F.M."/>
            <person name="Miettinen O."/>
            <person name="Hibbett D.S."/>
            <person name="Nagy L.G."/>
        </authorList>
    </citation>
    <scope>NUCLEOTIDE SEQUENCE [LARGE SCALE GENOMIC DNA]</scope>
    <source>
        <strain evidence="4 5">CBS 121175</strain>
    </source>
</reference>
<gene>
    <name evidence="4" type="ORF">FA15DRAFT_663582</name>
</gene>
<dbReference type="InterPro" id="IPR029033">
    <property type="entry name" value="His_PPase_superfam"/>
</dbReference>